<gene>
    <name evidence="6" type="ORF">GCM10010921_21070</name>
</gene>
<keyword evidence="3" id="KW-0328">Glycosyltransferase</keyword>
<dbReference type="RefSeq" id="WP_188756244.1">
    <property type="nucleotide sequence ID" value="NZ_BMJY01000008.1"/>
</dbReference>
<evidence type="ECO:0000313" key="7">
    <source>
        <dbReference type="Proteomes" id="UP000657592"/>
    </source>
</evidence>
<dbReference type="PANTHER" id="PTHR43179">
    <property type="entry name" value="RHAMNOSYLTRANSFERASE WBBL"/>
    <property type="match status" value="1"/>
</dbReference>
<organism evidence="6 7">
    <name type="scientific">Microbacterium album</name>
    <dbReference type="NCBI Taxonomy" id="2053191"/>
    <lineage>
        <taxon>Bacteria</taxon>
        <taxon>Bacillati</taxon>
        <taxon>Actinomycetota</taxon>
        <taxon>Actinomycetes</taxon>
        <taxon>Micrococcales</taxon>
        <taxon>Microbacteriaceae</taxon>
        <taxon>Microbacterium</taxon>
    </lineage>
</organism>
<protein>
    <recommendedName>
        <fullName evidence="5">Glycosyltransferase 2-like domain-containing protein</fullName>
    </recommendedName>
</protein>
<dbReference type="GO" id="GO:0016757">
    <property type="term" value="F:glycosyltransferase activity"/>
    <property type="evidence" value="ECO:0007669"/>
    <property type="project" value="UniProtKB-KW"/>
</dbReference>
<comment type="pathway">
    <text evidence="1">Cell wall biogenesis; cell wall polysaccharide biosynthesis.</text>
</comment>
<evidence type="ECO:0000256" key="4">
    <source>
        <dbReference type="ARBA" id="ARBA00022679"/>
    </source>
</evidence>
<dbReference type="PANTHER" id="PTHR43179:SF12">
    <property type="entry name" value="GALACTOFURANOSYLTRANSFERASE GLFT2"/>
    <property type="match status" value="1"/>
</dbReference>
<dbReference type="Pfam" id="PF00535">
    <property type="entry name" value="Glycos_transf_2"/>
    <property type="match status" value="1"/>
</dbReference>
<dbReference type="AlphaFoldDB" id="A0A917IFM5"/>
<evidence type="ECO:0000259" key="5">
    <source>
        <dbReference type="Pfam" id="PF00535"/>
    </source>
</evidence>
<keyword evidence="4" id="KW-0808">Transferase</keyword>
<dbReference type="CDD" id="cd00761">
    <property type="entry name" value="Glyco_tranf_GTA_type"/>
    <property type="match status" value="1"/>
</dbReference>
<sequence>MASRVTAGRWGNPPAPAAPLVDVLIPTAGRVAELAVTLAGLAAQDDPPFRVIVSDQSLDGATDRPAVAAMRRVLQAQGRSVEVHRHLPRRGMAEQRQFLLDRSAARTVLFLDDDVWLEPGQLQRMHEALEELGCGFVGEAVQGLSYLDDDRPAEREPFEAWDGAVAPEAVGRDTAAFERWRLHNAANLVHVAREVPLPPRGWMPYRVAWVGGCVMFRREALIEAGAFEFWRELGPEHAGEDVLAQWRVMRRDGGAGILPSGAVHLEAPTTIPRRPVDAFDLVAH</sequence>
<comment type="caution">
    <text evidence="6">The sequence shown here is derived from an EMBL/GenBank/DDBJ whole genome shotgun (WGS) entry which is preliminary data.</text>
</comment>
<name>A0A917IFM5_9MICO</name>
<dbReference type="Gene3D" id="3.90.550.10">
    <property type="entry name" value="Spore Coat Polysaccharide Biosynthesis Protein SpsA, Chain A"/>
    <property type="match status" value="1"/>
</dbReference>
<keyword evidence="7" id="KW-1185">Reference proteome</keyword>
<dbReference type="InterPro" id="IPR001173">
    <property type="entry name" value="Glyco_trans_2-like"/>
</dbReference>
<evidence type="ECO:0000256" key="1">
    <source>
        <dbReference type="ARBA" id="ARBA00004776"/>
    </source>
</evidence>
<accession>A0A917IFM5</accession>
<dbReference type="EMBL" id="BMJY01000008">
    <property type="protein sequence ID" value="GGH45580.1"/>
    <property type="molecule type" value="Genomic_DNA"/>
</dbReference>
<comment type="similarity">
    <text evidence="2">Belongs to the glycosyltransferase 2 family.</text>
</comment>
<evidence type="ECO:0000313" key="6">
    <source>
        <dbReference type="EMBL" id="GGH45580.1"/>
    </source>
</evidence>
<evidence type="ECO:0000256" key="2">
    <source>
        <dbReference type="ARBA" id="ARBA00006739"/>
    </source>
</evidence>
<dbReference type="InterPro" id="IPR029044">
    <property type="entry name" value="Nucleotide-diphossugar_trans"/>
</dbReference>
<proteinExistence type="inferred from homology"/>
<dbReference type="SUPFAM" id="SSF53448">
    <property type="entry name" value="Nucleotide-diphospho-sugar transferases"/>
    <property type="match status" value="1"/>
</dbReference>
<reference evidence="6" key="1">
    <citation type="journal article" date="2014" name="Int. J. Syst. Evol. Microbiol.">
        <title>Complete genome sequence of Corynebacterium casei LMG S-19264T (=DSM 44701T), isolated from a smear-ripened cheese.</title>
        <authorList>
            <consortium name="US DOE Joint Genome Institute (JGI-PGF)"/>
            <person name="Walter F."/>
            <person name="Albersmeier A."/>
            <person name="Kalinowski J."/>
            <person name="Ruckert C."/>
        </authorList>
    </citation>
    <scope>NUCLEOTIDE SEQUENCE</scope>
    <source>
        <strain evidence="6">CGMCC 1.15794</strain>
    </source>
</reference>
<reference evidence="6" key="2">
    <citation type="submission" date="2020-09" db="EMBL/GenBank/DDBJ databases">
        <authorList>
            <person name="Sun Q."/>
            <person name="Zhou Y."/>
        </authorList>
    </citation>
    <scope>NUCLEOTIDE SEQUENCE</scope>
    <source>
        <strain evidence="6">CGMCC 1.15794</strain>
    </source>
</reference>
<feature type="domain" description="Glycosyltransferase 2-like" evidence="5">
    <location>
        <begin position="23"/>
        <end position="138"/>
    </location>
</feature>
<dbReference type="Proteomes" id="UP000657592">
    <property type="component" value="Unassembled WGS sequence"/>
</dbReference>
<evidence type="ECO:0000256" key="3">
    <source>
        <dbReference type="ARBA" id="ARBA00022676"/>
    </source>
</evidence>